<evidence type="ECO:0000313" key="2">
    <source>
        <dbReference type="EMBL" id="KAK4206761.1"/>
    </source>
</evidence>
<reference evidence="2" key="1">
    <citation type="journal article" date="2023" name="Mol. Phylogenet. Evol.">
        <title>Genome-scale phylogeny and comparative genomics of the fungal order Sordariales.</title>
        <authorList>
            <person name="Hensen N."/>
            <person name="Bonometti L."/>
            <person name="Westerberg I."/>
            <person name="Brannstrom I.O."/>
            <person name="Guillou S."/>
            <person name="Cros-Aarteil S."/>
            <person name="Calhoun S."/>
            <person name="Haridas S."/>
            <person name="Kuo A."/>
            <person name="Mondo S."/>
            <person name="Pangilinan J."/>
            <person name="Riley R."/>
            <person name="LaButti K."/>
            <person name="Andreopoulos B."/>
            <person name="Lipzen A."/>
            <person name="Chen C."/>
            <person name="Yan M."/>
            <person name="Daum C."/>
            <person name="Ng V."/>
            <person name="Clum A."/>
            <person name="Steindorff A."/>
            <person name="Ohm R.A."/>
            <person name="Martin F."/>
            <person name="Silar P."/>
            <person name="Natvig D.O."/>
            <person name="Lalanne C."/>
            <person name="Gautier V."/>
            <person name="Ament-Velasquez S.L."/>
            <person name="Kruys A."/>
            <person name="Hutchinson M.I."/>
            <person name="Powell A.J."/>
            <person name="Barry K."/>
            <person name="Miller A.N."/>
            <person name="Grigoriev I.V."/>
            <person name="Debuchy R."/>
            <person name="Gladieux P."/>
            <person name="Hiltunen Thoren M."/>
            <person name="Johannesson H."/>
        </authorList>
    </citation>
    <scope>NUCLEOTIDE SEQUENCE</scope>
    <source>
        <strain evidence="2">PSN293</strain>
    </source>
</reference>
<accession>A0AAN6XW35</accession>
<organism evidence="2 3">
    <name type="scientific">Rhypophila decipiens</name>
    <dbReference type="NCBI Taxonomy" id="261697"/>
    <lineage>
        <taxon>Eukaryota</taxon>
        <taxon>Fungi</taxon>
        <taxon>Dikarya</taxon>
        <taxon>Ascomycota</taxon>
        <taxon>Pezizomycotina</taxon>
        <taxon>Sordariomycetes</taxon>
        <taxon>Sordariomycetidae</taxon>
        <taxon>Sordariales</taxon>
        <taxon>Naviculisporaceae</taxon>
        <taxon>Rhypophila</taxon>
    </lineage>
</organism>
<feature type="compositionally biased region" description="Low complexity" evidence="1">
    <location>
        <begin position="294"/>
        <end position="311"/>
    </location>
</feature>
<name>A0AAN6XW35_9PEZI</name>
<proteinExistence type="predicted"/>
<dbReference type="AlphaFoldDB" id="A0AAN6XW35"/>
<comment type="caution">
    <text evidence="2">The sequence shown here is derived from an EMBL/GenBank/DDBJ whole genome shotgun (WGS) entry which is preliminary data.</text>
</comment>
<dbReference type="EMBL" id="MU858355">
    <property type="protein sequence ID" value="KAK4206761.1"/>
    <property type="molecule type" value="Genomic_DNA"/>
</dbReference>
<evidence type="ECO:0000256" key="1">
    <source>
        <dbReference type="SAM" id="MobiDB-lite"/>
    </source>
</evidence>
<feature type="compositionally biased region" description="Low complexity" evidence="1">
    <location>
        <begin position="19"/>
        <end position="32"/>
    </location>
</feature>
<protein>
    <submittedName>
        <fullName evidence="2">Uncharacterized protein</fullName>
    </submittedName>
</protein>
<keyword evidence="3" id="KW-1185">Reference proteome</keyword>
<reference evidence="2" key="2">
    <citation type="submission" date="2023-05" db="EMBL/GenBank/DDBJ databases">
        <authorList>
            <consortium name="Lawrence Berkeley National Laboratory"/>
            <person name="Steindorff A."/>
            <person name="Hensen N."/>
            <person name="Bonometti L."/>
            <person name="Westerberg I."/>
            <person name="Brannstrom I.O."/>
            <person name="Guillou S."/>
            <person name="Cros-Aarteil S."/>
            <person name="Calhoun S."/>
            <person name="Haridas S."/>
            <person name="Kuo A."/>
            <person name="Mondo S."/>
            <person name="Pangilinan J."/>
            <person name="Riley R."/>
            <person name="Labutti K."/>
            <person name="Andreopoulos B."/>
            <person name="Lipzen A."/>
            <person name="Chen C."/>
            <person name="Yanf M."/>
            <person name="Daum C."/>
            <person name="Ng V."/>
            <person name="Clum A."/>
            <person name="Ohm R."/>
            <person name="Martin F."/>
            <person name="Silar P."/>
            <person name="Natvig D."/>
            <person name="Lalanne C."/>
            <person name="Gautier V."/>
            <person name="Ament-Velasquez S.L."/>
            <person name="Kruys A."/>
            <person name="Hutchinson M.I."/>
            <person name="Powell A.J."/>
            <person name="Barry K."/>
            <person name="Miller A.N."/>
            <person name="Grigoriev I.V."/>
            <person name="Debuchy R."/>
            <person name="Gladieux P."/>
            <person name="Thoren M.H."/>
            <person name="Johannesson H."/>
        </authorList>
    </citation>
    <scope>NUCLEOTIDE SEQUENCE</scope>
    <source>
        <strain evidence="2">PSN293</strain>
    </source>
</reference>
<feature type="region of interest" description="Disordered" evidence="1">
    <location>
        <begin position="1"/>
        <end position="36"/>
    </location>
</feature>
<feature type="compositionally biased region" description="Low complexity" evidence="1">
    <location>
        <begin position="339"/>
        <end position="359"/>
    </location>
</feature>
<gene>
    <name evidence="2" type="ORF">QBC37DRAFT_457669</name>
</gene>
<sequence>MDYQNQYGLLRSSPSTHRSLSVASTTSSASHHSSFRPEFGTLSPASVISVPAPSMVTRAHRQLSHLHPGLPLSSSYTLPSTLLPVSSPYRQSQIISTMPPYTPVLPPRVFGQQFPSGFNFQLNTLPHHPSTSSYQTYPPIYPSLSNPLAYQQFSSASETPPTFKFFKWALVPPEIMKVIRAHVGYLGSRKLLTLNRWFKHSFDICHFSEDELIAGVLEAEQSFQRYHIDSQRTRLRHSDNRKTESGTTPADSFACYHCYKIKSPENFERFSWLCTRGNNDSDNNDGEDIESHHSAPANATASTSNTPRSRNPSLTTQPNPYYDPTITRSSVLQAQAVARGGSSNNSGRRRSNTPATAAASATPVLTALGANDPTTTGPISAGGRVGSTWGVRRFCIDCGIRKGFYKPTDLIEVHGARNVVNWVCQCLEVRVRSVPIRPNPLAAPLL</sequence>
<evidence type="ECO:0000313" key="3">
    <source>
        <dbReference type="Proteomes" id="UP001301769"/>
    </source>
</evidence>
<feature type="region of interest" description="Disordered" evidence="1">
    <location>
        <begin position="283"/>
        <end position="359"/>
    </location>
</feature>
<dbReference type="Proteomes" id="UP001301769">
    <property type="component" value="Unassembled WGS sequence"/>
</dbReference>
<feature type="compositionally biased region" description="Polar residues" evidence="1">
    <location>
        <begin position="1"/>
        <end position="18"/>
    </location>
</feature>